<protein>
    <submittedName>
        <fullName evidence="1">Uncharacterized protein</fullName>
    </submittedName>
</protein>
<evidence type="ECO:0000313" key="2">
    <source>
        <dbReference type="Proteomes" id="UP000679725"/>
    </source>
</evidence>
<accession>A0ABM8UY05</accession>
<keyword evidence="2" id="KW-1185">Reference proteome</keyword>
<gene>
    <name evidence="1" type="ORF">DYBT9623_05185</name>
</gene>
<name>A0ABM8UY05_9BACT</name>
<comment type="caution">
    <text evidence="1">The sequence shown here is derived from an EMBL/GenBank/DDBJ whole genome shotgun (WGS) entry which is preliminary data.</text>
</comment>
<organism evidence="1 2">
    <name type="scientific">Dyadobacter linearis</name>
    <dbReference type="NCBI Taxonomy" id="2823330"/>
    <lineage>
        <taxon>Bacteria</taxon>
        <taxon>Pseudomonadati</taxon>
        <taxon>Bacteroidota</taxon>
        <taxon>Cytophagia</taxon>
        <taxon>Cytophagales</taxon>
        <taxon>Spirosomataceae</taxon>
        <taxon>Dyadobacter</taxon>
    </lineage>
</organism>
<dbReference type="Proteomes" id="UP000679725">
    <property type="component" value="Unassembled WGS sequence"/>
</dbReference>
<evidence type="ECO:0000313" key="1">
    <source>
        <dbReference type="EMBL" id="CAG5074498.1"/>
    </source>
</evidence>
<dbReference type="EMBL" id="CAJRAU010000011">
    <property type="protein sequence ID" value="CAG5074498.1"/>
    <property type="molecule type" value="Genomic_DNA"/>
</dbReference>
<proteinExistence type="predicted"/>
<dbReference type="RefSeq" id="WP_215236423.1">
    <property type="nucleotide sequence ID" value="NZ_CAJRAU010000011.1"/>
</dbReference>
<dbReference type="Pfam" id="PF07485">
    <property type="entry name" value="DUF1529"/>
    <property type="match status" value="1"/>
</dbReference>
<dbReference type="PROSITE" id="PS51318">
    <property type="entry name" value="TAT"/>
    <property type="match status" value="1"/>
</dbReference>
<dbReference type="InterPro" id="IPR011094">
    <property type="entry name" value="Uncharacterised_LppY/LpqO"/>
</dbReference>
<sequence length="114" mass="12112">MTNTFFSRRAWLKTGVYSTAAGLAGTHISKGDNAPAKTPSLTKEEIAAIEVAMGKKGAYDEGQAVHTTPLPRNDLKVTVKGEPVPTPFGFGGWVSIKRTVNGKSAVLMSDCVFQ</sequence>
<dbReference type="InterPro" id="IPR006311">
    <property type="entry name" value="TAT_signal"/>
</dbReference>
<reference evidence="1 2" key="1">
    <citation type="submission" date="2021-04" db="EMBL/GenBank/DDBJ databases">
        <authorList>
            <person name="Rodrigo-Torres L."/>
            <person name="Arahal R. D."/>
            <person name="Lucena T."/>
        </authorList>
    </citation>
    <scope>NUCLEOTIDE SEQUENCE [LARGE SCALE GENOMIC DNA]</scope>
    <source>
        <strain evidence="1 2">CECT 9623</strain>
    </source>
</reference>